<evidence type="ECO:0000313" key="2">
    <source>
        <dbReference type="EMBL" id="POG03255.1"/>
    </source>
</evidence>
<dbReference type="Pfam" id="PF18830">
    <property type="entry name" value="LPD16"/>
    <property type="match status" value="1"/>
</dbReference>
<gene>
    <name evidence="2" type="ORF">BGP82_18405</name>
</gene>
<organism evidence="2 3">
    <name type="scientific">Pseudomonas putida</name>
    <name type="common">Arthrobacter siderocapsulatus</name>
    <dbReference type="NCBI Taxonomy" id="303"/>
    <lineage>
        <taxon>Bacteria</taxon>
        <taxon>Pseudomonadati</taxon>
        <taxon>Pseudomonadota</taxon>
        <taxon>Gammaproteobacteria</taxon>
        <taxon>Pseudomonadales</taxon>
        <taxon>Pseudomonadaceae</taxon>
        <taxon>Pseudomonas</taxon>
    </lineage>
</organism>
<name>A0A2S3WPL0_PSEPU</name>
<evidence type="ECO:0000259" key="1">
    <source>
        <dbReference type="Pfam" id="PF18830"/>
    </source>
</evidence>
<dbReference type="EMBL" id="MING01000083">
    <property type="protein sequence ID" value="POG03255.1"/>
    <property type="molecule type" value="Genomic_DNA"/>
</dbReference>
<proteinExistence type="predicted"/>
<dbReference type="RefSeq" id="WP_103469887.1">
    <property type="nucleotide sequence ID" value="NZ_CP143524.1"/>
</dbReference>
<evidence type="ECO:0000313" key="3">
    <source>
        <dbReference type="Proteomes" id="UP000237378"/>
    </source>
</evidence>
<reference evidence="2 3" key="1">
    <citation type="submission" date="2016-08" db="EMBL/GenBank/DDBJ databases">
        <authorList>
            <person name="Seilhamer J.J."/>
        </authorList>
    </citation>
    <scope>NUCLEOTIDE SEQUENCE [LARGE SCALE GENOMIC DNA]</scope>
    <source>
        <strain evidence="2 3">KH-18-2</strain>
    </source>
</reference>
<dbReference type="Proteomes" id="UP000237378">
    <property type="component" value="Unassembled WGS sequence"/>
</dbReference>
<dbReference type="InterPro" id="IPR040568">
    <property type="entry name" value="LPD16"/>
</dbReference>
<protein>
    <recommendedName>
        <fullName evidence="1">Large polyvalent protein-associated domain-containing protein</fullName>
    </recommendedName>
</protein>
<dbReference type="AlphaFoldDB" id="A0A2S3WPL0"/>
<reference evidence="2 3" key="2">
    <citation type="submission" date="2018-03" db="EMBL/GenBank/DDBJ databases">
        <title>Draft genome of Pseudomonas putida strain KH-18-2.</title>
        <authorList>
            <person name="Yoshizawa S."/>
            <person name="Khan N.H."/>
            <person name="Nishimura M."/>
            <person name="Chiura H.X."/>
            <person name="Ogura Y."/>
            <person name="Hayashi T."/>
            <person name="Kogure K."/>
        </authorList>
    </citation>
    <scope>NUCLEOTIDE SEQUENCE [LARGE SCALE GENOMIC DNA]</scope>
    <source>
        <strain evidence="2 3">KH-18-2</strain>
    </source>
</reference>
<comment type="caution">
    <text evidence="2">The sequence shown here is derived from an EMBL/GenBank/DDBJ whole genome shotgun (WGS) entry which is preliminary data.</text>
</comment>
<feature type="domain" description="Large polyvalent protein-associated" evidence="1">
    <location>
        <begin position="96"/>
        <end position="192"/>
    </location>
</feature>
<accession>A0A2S3WPL0</accession>
<sequence>MQKITTHEIFAFTEAELKSRIYNFMNAEPLNAVHIMAGHFMLFYDKHSDRLAPGVFEDIQDPTLKAQIKERVGIFPTYSWRLAIEFAEHHIVKNNQSANLLLLINDWQYVPSDKIIHNYRAEFYNRFKQLPTSYLTHLNSSSIVTTKNITSSRKHTLCFPETWLKNRFQNEASRLVKQGKLEKRCIPDQPEMSEISFTDSSGTPLPLVSCGMTGCAGEITEMISEAYRAGARLLILLAPSECHAPIRKGVEIALSLYEFDPVSILVADLGGSGELTTEEIYSKGIHIVIYRT</sequence>